<dbReference type="AlphaFoldDB" id="A0AB39UPS0"/>
<dbReference type="EMBL" id="CP129675">
    <property type="protein sequence ID" value="XDS47489.1"/>
    <property type="molecule type" value="Genomic_DNA"/>
</dbReference>
<feature type="compositionally biased region" description="Polar residues" evidence="1">
    <location>
        <begin position="233"/>
        <end position="257"/>
    </location>
</feature>
<dbReference type="RefSeq" id="WP_369341840.1">
    <property type="nucleotide sequence ID" value="NZ_CP129675.1"/>
</dbReference>
<evidence type="ECO:0000259" key="2">
    <source>
        <dbReference type="Pfam" id="PF11268"/>
    </source>
</evidence>
<protein>
    <submittedName>
        <fullName evidence="5">Septation protein SepH</fullName>
    </submittedName>
</protein>
<evidence type="ECO:0000256" key="1">
    <source>
        <dbReference type="SAM" id="MobiDB-lite"/>
    </source>
</evidence>
<organism evidence="5">
    <name type="scientific">Bifidobacterium fermentum</name>
    <dbReference type="NCBI Taxonomy" id="3059035"/>
    <lineage>
        <taxon>Bacteria</taxon>
        <taxon>Bacillati</taxon>
        <taxon>Actinomycetota</taxon>
        <taxon>Actinomycetes</taxon>
        <taxon>Bifidobacteriales</taxon>
        <taxon>Bifidobacteriaceae</taxon>
        <taxon>Bifidobacterium</taxon>
    </lineage>
</organism>
<dbReference type="InterPro" id="IPR047682">
    <property type="entry name" value="SepH-like"/>
</dbReference>
<dbReference type="KEGG" id="bfk:QN062_01340"/>
<feature type="domain" description="DUF3071" evidence="2">
    <location>
        <begin position="10"/>
        <end position="173"/>
    </location>
</feature>
<feature type="compositionally biased region" description="Basic and acidic residues" evidence="1">
    <location>
        <begin position="368"/>
        <end position="385"/>
    </location>
</feature>
<dbReference type="NCBIfam" id="NF040712">
    <property type="entry name" value="SepH"/>
    <property type="match status" value="1"/>
</dbReference>
<dbReference type="EMBL" id="CP129683">
    <property type="protein sequence ID" value="XDS50878.1"/>
    <property type="molecule type" value="Genomic_DNA"/>
</dbReference>
<evidence type="ECO:0000313" key="5">
    <source>
        <dbReference type="EMBL" id="XDS50878.1"/>
    </source>
</evidence>
<dbReference type="EMBL" id="CP129682">
    <property type="protein sequence ID" value="XDS47800.1"/>
    <property type="molecule type" value="Genomic_DNA"/>
</dbReference>
<feature type="region of interest" description="Disordered" evidence="1">
    <location>
        <begin position="325"/>
        <end position="461"/>
    </location>
</feature>
<proteinExistence type="predicted"/>
<reference evidence="5" key="1">
    <citation type="submission" date="2023-07" db="EMBL/GenBank/DDBJ databases">
        <title>Bifidobacterium aquikefiriaerophilum sp. nov. and Bifidobacterium eccum sp. nov., isolated from water kefir.</title>
        <authorList>
            <person name="Breselge S."/>
            <person name="Bellassi P."/>
            <person name="Barcenilla C."/>
            <person name="Alvarez-Ordonez A."/>
            <person name="Morelli L."/>
            <person name="Cotter P.D."/>
        </authorList>
    </citation>
    <scope>NUCLEOTIDE SEQUENCE</scope>
    <source>
        <strain evidence="5">WK012_4_13</strain>
        <strain evidence="4">WK013_4_14</strain>
        <strain evidence="3">WK048_4_13</strain>
    </source>
</reference>
<dbReference type="InterPro" id="IPR021421">
    <property type="entry name" value="DUF3071"/>
</dbReference>
<gene>
    <name evidence="5" type="primary">sepH</name>
    <name evidence="5" type="ORF">QN062_01340</name>
    <name evidence="4" type="ORF">QN216_05345</name>
    <name evidence="3" type="ORF">QN217_05100</name>
</gene>
<dbReference type="Pfam" id="PF11268">
    <property type="entry name" value="DUF3071"/>
    <property type="match status" value="1"/>
</dbReference>
<feature type="region of interest" description="Disordered" evidence="1">
    <location>
        <begin position="226"/>
        <end position="293"/>
    </location>
</feature>
<name>A0AB39UPS0_9BIFI</name>
<evidence type="ECO:0000313" key="4">
    <source>
        <dbReference type="EMBL" id="XDS47800.1"/>
    </source>
</evidence>
<sequence>MPEEPLRIAQFDHVSDGGDLVFVFDHRHFAVRVDDSLERGILEAKQIRAEEEGYPSPQASSALPISRIQSFIRAGADPEAVARQFNIAQALVRRFSMPVETEKKYAIDQFLTVAVPPNSKAKSYGDLIEMTLRNARIPMASITWSATRRGHEPWRIRAQFQSAGRIITADWNWNIRDNSVSPVNRQAKRLIGLPDKALPTEKSSLDQALDGRGPLPFSWMEHDEDAISEDETGSGTDETASGTDAQPQASEITNGSHQGIARASALRKPSDKGNAADGDNLRGSDYNHASSADSGLVDSGLVDSQGIDLQFAPQNTDIPDVSSHMAYVEGDAASPKDATDEALEGKDRRSSGREPRANRYSSWMYKSSQDKAGRQSTKDAGDLRHGSSGKGSGSVPVSAHPADGTDGRAAFEEPSNSNPQRSDSHATGTSSANSTAHGQETSKKKSGRSAVPSWDEILFGD</sequence>
<accession>A0AB39UPS0</accession>
<feature type="compositionally biased region" description="Polar residues" evidence="1">
    <location>
        <begin position="414"/>
        <end position="439"/>
    </location>
</feature>
<evidence type="ECO:0000313" key="3">
    <source>
        <dbReference type="EMBL" id="XDS47489.1"/>
    </source>
</evidence>
<feature type="compositionally biased region" description="Basic and acidic residues" evidence="1">
    <location>
        <begin position="337"/>
        <end position="357"/>
    </location>
</feature>